<comment type="caution">
    <text evidence="1">The sequence shown here is derived from an EMBL/GenBank/DDBJ whole genome shotgun (WGS) entry which is preliminary data.</text>
</comment>
<gene>
    <name evidence="1" type="ORF">CXK95_08330</name>
</gene>
<evidence type="ECO:0000313" key="2">
    <source>
        <dbReference type="Proteomes" id="UP000235881"/>
    </source>
</evidence>
<accession>A0A8E2U2F5</accession>
<keyword evidence="2" id="KW-1185">Reference proteome</keyword>
<evidence type="ECO:0000313" key="1">
    <source>
        <dbReference type="EMBL" id="PNF77682.1"/>
    </source>
</evidence>
<dbReference type="EMBL" id="POUK01000002">
    <property type="protein sequence ID" value="PNF77682.1"/>
    <property type="molecule type" value="Genomic_DNA"/>
</dbReference>
<sequence length="159" mass="18749">MSANTEPMVMGVDPLNVLRDEVKPLPRHVLARVKKGKTGRTQILDGSMLEQHADLVPYALTHVTMIFDNEDDIIRCARMLQWSDERMRSKENPRIMWEWKRSFREGMTVEFSVAWYSKEFFEQNRVAFKDKNHQNYFHKFGLSVADIKTQDEVIDQNNT</sequence>
<organism evidence="1 2">
    <name type="scientific">Stutzerimonas degradans</name>
    <dbReference type="NCBI Taxonomy" id="2968968"/>
    <lineage>
        <taxon>Bacteria</taxon>
        <taxon>Pseudomonadati</taxon>
        <taxon>Pseudomonadota</taxon>
        <taxon>Gammaproteobacteria</taxon>
        <taxon>Pseudomonadales</taxon>
        <taxon>Pseudomonadaceae</taxon>
        <taxon>Stutzerimonas</taxon>
    </lineage>
</organism>
<name>A0A8E2U2F5_9GAMM</name>
<dbReference type="RefSeq" id="WP_102828248.1">
    <property type="nucleotide sequence ID" value="NZ_CP065721.1"/>
</dbReference>
<dbReference type="Proteomes" id="UP000235881">
    <property type="component" value="Unassembled WGS sequence"/>
</dbReference>
<proteinExistence type="predicted"/>
<dbReference type="AlphaFoldDB" id="A0A8E2U2F5"/>
<reference evidence="1 2" key="1">
    <citation type="submission" date="2018-01" db="EMBL/GenBank/DDBJ databases">
        <title>Denitrification phenotypes of diverse strains of Pseudomonas stutzeri.</title>
        <authorList>
            <person name="Milligan D.A."/>
            <person name="Bergaust L."/>
            <person name="Bakken L.R."/>
            <person name="Frostegard A."/>
        </authorList>
    </citation>
    <scope>NUCLEOTIDE SEQUENCE [LARGE SCALE GENOMIC DNA]</scope>
    <source>
        <strain evidence="1 2">DSM 50238</strain>
    </source>
</reference>
<protein>
    <submittedName>
        <fullName evidence="1">Uncharacterized protein</fullName>
    </submittedName>
</protein>